<feature type="chain" id="PRO_5005894799" evidence="2">
    <location>
        <begin position="21"/>
        <end position="315"/>
    </location>
</feature>
<keyword evidence="2" id="KW-0732">Signal</keyword>
<evidence type="ECO:0000313" key="4">
    <source>
        <dbReference type="WBParaSite" id="SPAL_0000892200.1"/>
    </source>
</evidence>
<evidence type="ECO:0000313" key="3">
    <source>
        <dbReference type="Proteomes" id="UP000046392"/>
    </source>
</evidence>
<feature type="signal peptide" evidence="2">
    <location>
        <begin position="1"/>
        <end position="20"/>
    </location>
</feature>
<dbReference type="AlphaFoldDB" id="A0A0N5BST0"/>
<accession>A0A0N5BST0</accession>
<organism evidence="3 4">
    <name type="scientific">Strongyloides papillosus</name>
    <name type="common">Intestinal threadworm</name>
    <dbReference type="NCBI Taxonomy" id="174720"/>
    <lineage>
        <taxon>Eukaryota</taxon>
        <taxon>Metazoa</taxon>
        <taxon>Ecdysozoa</taxon>
        <taxon>Nematoda</taxon>
        <taxon>Chromadorea</taxon>
        <taxon>Rhabditida</taxon>
        <taxon>Tylenchina</taxon>
        <taxon>Panagrolaimomorpha</taxon>
        <taxon>Strongyloidoidea</taxon>
        <taxon>Strongyloididae</taxon>
        <taxon>Strongyloides</taxon>
    </lineage>
</organism>
<dbReference type="Proteomes" id="UP000046392">
    <property type="component" value="Unplaced"/>
</dbReference>
<dbReference type="WBParaSite" id="SPAL_0000892200.1">
    <property type="protein sequence ID" value="SPAL_0000892200.1"/>
    <property type="gene ID" value="SPAL_0000892200"/>
</dbReference>
<proteinExistence type="predicted"/>
<protein>
    <submittedName>
        <fullName evidence="4">Uncharacterized protein</fullName>
    </submittedName>
</protein>
<evidence type="ECO:0000256" key="2">
    <source>
        <dbReference type="SAM" id="SignalP"/>
    </source>
</evidence>
<sequence>MFNFNIIIFFSTLGINFIASELTLEEATEIVKKSLQPFFEGHNGKILDTSYSHKPEYLTRSGYAIRPLKLSILPPDFHVLLNGGKYNCAKKEIIKLCKLSPVYSFYDRGQKDTYITKTLRERNSERVRFRTYNRLIGYLAGENGACGAGIPITRLQIVNIKKNNVDRTLITPDAITYFQNLNRDRKKIFRNIFFHNYYHGWGSSSPDVNVNIEALRNLYNQTVDGKPIDRTIVCEDDLKDELGIQDDEPIGDGSKPPSPGVESDPLVIEEDSESTPPDSELPSTEDTTEELDGAIETTVVHKKCTKVSFIQLIKK</sequence>
<reference evidence="4" key="1">
    <citation type="submission" date="2017-02" db="UniProtKB">
        <authorList>
            <consortium name="WormBaseParasite"/>
        </authorList>
    </citation>
    <scope>IDENTIFICATION</scope>
</reference>
<name>A0A0N5BST0_STREA</name>
<feature type="region of interest" description="Disordered" evidence="1">
    <location>
        <begin position="243"/>
        <end position="292"/>
    </location>
</feature>
<keyword evidence="3" id="KW-1185">Reference proteome</keyword>
<feature type="compositionally biased region" description="Low complexity" evidence="1">
    <location>
        <begin position="274"/>
        <end position="285"/>
    </location>
</feature>
<evidence type="ECO:0000256" key="1">
    <source>
        <dbReference type="SAM" id="MobiDB-lite"/>
    </source>
</evidence>